<proteinExistence type="predicted"/>
<dbReference type="Gene3D" id="3.30.40.10">
    <property type="entry name" value="Zinc/RING finger domain, C3HC4 (zinc finger)"/>
    <property type="match status" value="1"/>
</dbReference>
<accession>A0A834Q705</accession>
<evidence type="ECO:0008006" key="3">
    <source>
        <dbReference type="Google" id="ProtNLM"/>
    </source>
</evidence>
<gene>
    <name evidence="1" type="ORF">GHT09_015447</name>
</gene>
<reference evidence="1" key="1">
    <citation type="submission" date="2020-08" db="EMBL/GenBank/DDBJ databases">
        <authorList>
            <person name="Shumante A."/>
            <person name="Zimin A.V."/>
            <person name="Puiu D."/>
            <person name="Salzberg S.L."/>
        </authorList>
    </citation>
    <scope>NUCLEOTIDE SEQUENCE</scope>
    <source>
        <strain evidence="1">WC2-LM</strain>
        <tissue evidence="1">Liver</tissue>
    </source>
</reference>
<evidence type="ECO:0000313" key="1">
    <source>
        <dbReference type="EMBL" id="KAF7473889.1"/>
    </source>
</evidence>
<evidence type="ECO:0000313" key="2">
    <source>
        <dbReference type="Proteomes" id="UP000662637"/>
    </source>
</evidence>
<dbReference type="Gene3D" id="3.30.160.60">
    <property type="entry name" value="Classic Zinc Finger"/>
    <property type="match status" value="1"/>
</dbReference>
<dbReference type="PANTHER" id="PTHR24103">
    <property type="entry name" value="E3 UBIQUITIN-PROTEIN LIGASE TRIM"/>
    <property type="match status" value="1"/>
</dbReference>
<dbReference type="InterPro" id="IPR013083">
    <property type="entry name" value="Znf_RING/FYVE/PHD"/>
</dbReference>
<sequence>MNHGARTRRVPRAFRLLQRGAALRHLLRPLPRCGDTALWPQLLPRVREPLREVQMAPTCPLCEDRASPADLRTNHTLNNLVEKLLREEAEVARWTGPSSQRLCRLHRGQLSLFCLEDKELLCCSCQTDPATGDIARSQ</sequence>
<comment type="caution">
    <text evidence="1">The sequence shown here is derived from an EMBL/GenBank/DDBJ whole genome shotgun (WGS) entry which is preliminary data.</text>
</comment>
<dbReference type="Proteomes" id="UP000662637">
    <property type="component" value="Unassembled WGS sequence"/>
</dbReference>
<dbReference type="AlphaFoldDB" id="A0A834Q705"/>
<dbReference type="InterPro" id="IPR050143">
    <property type="entry name" value="TRIM/RBCC"/>
</dbReference>
<organism evidence="1 2">
    <name type="scientific">Marmota monax</name>
    <name type="common">Woodchuck</name>
    <dbReference type="NCBI Taxonomy" id="9995"/>
    <lineage>
        <taxon>Eukaryota</taxon>
        <taxon>Metazoa</taxon>
        <taxon>Chordata</taxon>
        <taxon>Craniata</taxon>
        <taxon>Vertebrata</taxon>
        <taxon>Euteleostomi</taxon>
        <taxon>Mammalia</taxon>
        <taxon>Eutheria</taxon>
        <taxon>Euarchontoglires</taxon>
        <taxon>Glires</taxon>
        <taxon>Rodentia</taxon>
        <taxon>Sciuromorpha</taxon>
        <taxon>Sciuridae</taxon>
        <taxon>Xerinae</taxon>
        <taxon>Marmotini</taxon>
        <taxon>Marmota</taxon>
    </lineage>
</organism>
<dbReference type="SUPFAM" id="SSF57845">
    <property type="entry name" value="B-box zinc-binding domain"/>
    <property type="match status" value="1"/>
</dbReference>
<dbReference type="EMBL" id="WJEC01004717">
    <property type="protein sequence ID" value="KAF7473889.1"/>
    <property type="molecule type" value="Genomic_DNA"/>
</dbReference>
<name>A0A834Q705_MARMO</name>
<protein>
    <recommendedName>
        <fullName evidence="3">B box-type domain-containing protein</fullName>
    </recommendedName>
</protein>